<dbReference type="Pfam" id="PF04023">
    <property type="entry name" value="FeoA"/>
    <property type="match status" value="1"/>
</dbReference>
<evidence type="ECO:0000313" key="3">
    <source>
        <dbReference type="EMBL" id="TDG73715.1"/>
    </source>
</evidence>
<organism evidence="3 4">
    <name type="scientific">Secundilactobacillus malefermentans</name>
    <dbReference type="NCBI Taxonomy" id="176292"/>
    <lineage>
        <taxon>Bacteria</taxon>
        <taxon>Bacillati</taxon>
        <taxon>Bacillota</taxon>
        <taxon>Bacilli</taxon>
        <taxon>Lactobacillales</taxon>
        <taxon>Lactobacillaceae</taxon>
        <taxon>Secundilactobacillus</taxon>
    </lineage>
</organism>
<sequence>MQLNYEEPLQAIFTIKHMNQLDTQTARQLHNLGVEEGSMVIVLRKYPFHGPVVIEFDHQKIGLRNAVYQTLLGGQQHDNRCPAWKS</sequence>
<protein>
    <recommendedName>
        <fullName evidence="2">Ferrous iron transporter FeoA-like domain-containing protein</fullName>
    </recommendedName>
</protein>
<keyword evidence="1" id="KW-0408">Iron</keyword>
<gene>
    <name evidence="3" type="ORF">C5L31_000962</name>
</gene>
<dbReference type="SUPFAM" id="SSF50037">
    <property type="entry name" value="C-terminal domain of transcriptional repressors"/>
    <property type="match status" value="1"/>
</dbReference>
<keyword evidence="4" id="KW-1185">Reference proteome</keyword>
<evidence type="ECO:0000313" key="4">
    <source>
        <dbReference type="Proteomes" id="UP000294854"/>
    </source>
</evidence>
<dbReference type="EMBL" id="PUFO01000084">
    <property type="protein sequence ID" value="TDG73715.1"/>
    <property type="molecule type" value="Genomic_DNA"/>
</dbReference>
<name>A0A4R5NGS2_9LACO</name>
<dbReference type="InterPro" id="IPR007167">
    <property type="entry name" value="Fe-transptr_FeoA-like"/>
</dbReference>
<feature type="domain" description="Ferrous iron transporter FeoA-like" evidence="2">
    <location>
        <begin position="12"/>
        <end position="69"/>
    </location>
</feature>
<dbReference type="Gene3D" id="2.30.30.90">
    <property type="match status" value="1"/>
</dbReference>
<dbReference type="InterPro" id="IPR008988">
    <property type="entry name" value="Transcriptional_repressor_C"/>
</dbReference>
<evidence type="ECO:0000256" key="1">
    <source>
        <dbReference type="ARBA" id="ARBA00023004"/>
    </source>
</evidence>
<dbReference type="Proteomes" id="UP000294854">
    <property type="component" value="Unassembled WGS sequence"/>
</dbReference>
<evidence type="ECO:0000259" key="2">
    <source>
        <dbReference type="Pfam" id="PF04023"/>
    </source>
</evidence>
<reference evidence="3 4" key="1">
    <citation type="journal article" date="2019" name="Appl. Microbiol. Biotechnol.">
        <title>Uncovering carbohydrate metabolism through a genotype-phenotype association study of 56 lactic acid bacteria genomes.</title>
        <authorList>
            <person name="Buron-Moles G."/>
            <person name="Chailyan A."/>
            <person name="Dolejs I."/>
            <person name="Forster J."/>
            <person name="Miks M.H."/>
        </authorList>
    </citation>
    <scope>NUCLEOTIDE SEQUENCE [LARGE SCALE GENOMIC DNA]</scope>
    <source>
        <strain evidence="3 4">ATCC 49373</strain>
    </source>
</reference>
<comment type="caution">
    <text evidence="3">The sequence shown here is derived from an EMBL/GenBank/DDBJ whole genome shotgun (WGS) entry which is preliminary data.</text>
</comment>
<proteinExistence type="predicted"/>
<dbReference type="RefSeq" id="WP_010619160.1">
    <property type="nucleotide sequence ID" value="NZ_PUFO01000084.1"/>
</dbReference>
<dbReference type="GO" id="GO:0046914">
    <property type="term" value="F:transition metal ion binding"/>
    <property type="evidence" value="ECO:0007669"/>
    <property type="project" value="InterPro"/>
</dbReference>
<dbReference type="AlphaFoldDB" id="A0A4R5NGS2"/>
<dbReference type="InterPro" id="IPR038157">
    <property type="entry name" value="FeoA_core_dom"/>
</dbReference>
<accession>A0A4R5NGS2</accession>
<dbReference type="STRING" id="1122149.FD44_GL000777"/>